<sequence length="72" mass="8159">SETYRKCMHDTLVVLLLLGSFEECNLALLEGDRQSPKASGTCFSLGKFYLNASAVWCQFCMLLSFFWRSPPT</sequence>
<organism evidence="2">
    <name type="scientific">Amblyomma parvum</name>
    <name type="common">South American tick</name>
    <dbReference type="NCBI Taxonomy" id="251391"/>
    <lineage>
        <taxon>Eukaryota</taxon>
        <taxon>Metazoa</taxon>
        <taxon>Ecdysozoa</taxon>
        <taxon>Arthropoda</taxon>
        <taxon>Chelicerata</taxon>
        <taxon>Arachnida</taxon>
        <taxon>Acari</taxon>
        <taxon>Parasitiformes</taxon>
        <taxon>Ixodida</taxon>
        <taxon>Ixodoidea</taxon>
        <taxon>Ixodidae</taxon>
        <taxon>Amblyomminae</taxon>
        <taxon>Amblyomma</taxon>
    </lineage>
</organism>
<protein>
    <submittedName>
        <fullName evidence="2">Putative secreted protein</fullName>
    </submittedName>
</protein>
<feature type="transmembrane region" description="Helical" evidence="1">
    <location>
        <begin position="48"/>
        <end position="67"/>
    </location>
</feature>
<evidence type="ECO:0000313" key="2">
    <source>
        <dbReference type="EMBL" id="JAC27071.1"/>
    </source>
</evidence>
<keyword evidence="1" id="KW-0812">Transmembrane</keyword>
<dbReference type="AlphaFoldDB" id="A0A023FYY5"/>
<dbReference type="EMBL" id="GBBL01000249">
    <property type="protein sequence ID" value="JAC27071.1"/>
    <property type="molecule type" value="mRNA"/>
</dbReference>
<feature type="non-terminal residue" evidence="2">
    <location>
        <position position="1"/>
    </location>
</feature>
<proteinExistence type="evidence at transcript level"/>
<keyword evidence="1" id="KW-0472">Membrane</keyword>
<accession>A0A023FYY5</accession>
<name>A0A023FYY5_AMBPA</name>
<evidence type="ECO:0000256" key="1">
    <source>
        <dbReference type="SAM" id="Phobius"/>
    </source>
</evidence>
<reference evidence="2" key="1">
    <citation type="submission" date="2014-03" db="EMBL/GenBank/DDBJ databases">
        <title>The sialotranscriptome of Amblyomma triste, Amblyomma parvum and Amblyomma cajennense ticks, uncovered by 454-based RNA-seq.</title>
        <authorList>
            <person name="Garcia G.R."/>
            <person name="Gardinassi L.G."/>
            <person name="Ribeiro J.M."/>
            <person name="Anatrielo E."/>
            <person name="Ferreira B.R."/>
            <person name="Moreira H.N."/>
            <person name="Mafra C."/>
            <person name="Olegario M.M."/>
            <person name="Szabo P.J."/>
            <person name="Miranda-Santos I.K."/>
            <person name="Maruyama S.R."/>
        </authorList>
    </citation>
    <scope>NUCLEOTIDE SEQUENCE</scope>
    <source>
        <strain evidence="2">Araguapaz</strain>
        <tissue evidence="2">Salivary glands</tissue>
    </source>
</reference>
<keyword evidence="1" id="KW-1133">Transmembrane helix</keyword>